<reference evidence="1" key="1">
    <citation type="submission" date="2018-05" db="EMBL/GenBank/DDBJ databases">
        <authorList>
            <person name="Lanie J.A."/>
            <person name="Ng W.-L."/>
            <person name="Kazmierczak K.M."/>
            <person name="Andrzejewski T.M."/>
            <person name="Davidsen T.M."/>
            <person name="Wayne K.J."/>
            <person name="Tettelin H."/>
            <person name="Glass J.I."/>
            <person name="Rusch D."/>
            <person name="Podicherti R."/>
            <person name="Tsui H.-C.T."/>
            <person name="Winkler M.E."/>
        </authorList>
    </citation>
    <scope>NUCLEOTIDE SEQUENCE</scope>
</reference>
<protein>
    <submittedName>
        <fullName evidence="1">Uncharacterized protein</fullName>
    </submittedName>
</protein>
<feature type="non-terminal residue" evidence="1">
    <location>
        <position position="1"/>
    </location>
</feature>
<gene>
    <name evidence="1" type="ORF">METZ01_LOCUS508285</name>
</gene>
<dbReference type="AlphaFoldDB" id="A0A383EFB6"/>
<sequence>VFLVHVEVVVGKRNAPHGGEDGAFLFSRA</sequence>
<feature type="non-terminal residue" evidence="1">
    <location>
        <position position="29"/>
    </location>
</feature>
<accession>A0A383EFB6</accession>
<proteinExistence type="predicted"/>
<evidence type="ECO:0000313" key="1">
    <source>
        <dbReference type="EMBL" id="SVE55431.1"/>
    </source>
</evidence>
<dbReference type="EMBL" id="UINC01225387">
    <property type="protein sequence ID" value="SVE55431.1"/>
    <property type="molecule type" value="Genomic_DNA"/>
</dbReference>
<organism evidence="1">
    <name type="scientific">marine metagenome</name>
    <dbReference type="NCBI Taxonomy" id="408172"/>
    <lineage>
        <taxon>unclassified sequences</taxon>
        <taxon>metagenomes</taxon>
        <taxon>ecological metagenomes</taxon>
    </lineage>
</organism>
<name>A0A383EFB6_9ZZZZ</name>